<name>A0A2G9UPE0_TELCI</name>
<dbReference type="EMBL" id="KZ345767">
    <property type="protein sequence ID" value="PIO72105.1"/>
    <property type="molecule type" value="Genomic_DNA"/>
</dbReference>
<sequence length="102" mass="11738">MMYWTLLERTKALSGTHRKIEDSDVEERELFELMHSMMQFEPAARITMADALQSPFFARIPENKRIPGIHPPNPTRRPGIMDPLYRGARGRTGEIPEEGEAD</sequence>
<evidence type="ECO:0000256" key="1">
    <source>
        <dbReference type="SAM" id="MobiDB-lite"/>
    </source>
</evidence>
<reference evidence="2 3" key="1">
    <citation type="submission" date="2015-09" db="EMBL/GenBank/DDBJ databases">
        <title>Draft genome of the parasitic nematode Teladorsagia circumcincta isolate WARC Sus (inbred).</title>
        <authorList>
            <person name="Mitreva M."/>
        </authorList>
    </citation>
    <scope>NUCLEOTIDE SEQUENCE [LARGE SCALE GENOMIC DNA]</scope>
    <source>
        <strain evidence="2 3">S</strain>
    </source>
</reference>
<dbReference type="Gene3D" id="1.10.510.10">
    <property type="entry name" value="Transferase(Phosphotransferase) domain 1"/>
    <property type="match status" value="1"/>
</dbReference>
<organism evidence="2 3">
    <name type="scientific">Teladorsagia circumcincta</name>
    <name type="common">Brown stomach worm</name>
    <name type="synonym">Ostertagia circumcincta</name>
    <dbReference type="NCBI Taxonomy" id="45464"/>
    <lineage>
        <taxon>Eukaryota</taxon>
        <taxon>Metazoa</taxon>
        <taxon>Ecdysozoa</taxon>
        <taxon>Nematoda</taxon>
        <taxon>Chromadorea</taxon>
        <taxon>Rhabditida</taxon>
        <taxon>Rhabditina</taxon>
        <taxon>Rhabditomorpha</taxon>
        <taxon>Strongyloidea</taxon>
        <taxon>Trichostrongylidae</taxon>
        <taxon>Teladorsagia</taxon>
    </lineage>
</organism>
<gene>
    <name evidence="2" type="ORF">TELCIR_05971</name>
</gene>
<dbReference type="SUPFAM" id="SSF56112">
    <property type="entry name" value="Protein kinase-like (PK-like)"/>
    <property type="match status" value="1"/>
</dbReference>
<keyword evidence="3" id="KW-1185">Reference proteome</keyword>
<feature type="region of interest" description="Disordered" evidence="1">
    <location>
        <begin position="63"/>
        <end position="102"/>
    </location>
</feature>
<protein>
    <recommendedName>
        <fullName evidence="4">Protein kinase domain-containing protein</fullName>
    </recommendedName>
</protein>
<dbReference type="OrthoDB" id="283111at2759"/>
<dbReference type="Proteomes" id="UP000230423">
    <property type="component" value="Unassembled WGS sequence"/>
</dbReference>
<dbReference type="InterPro" id="IPR011009">
    <property type="entry name" value="Kinase-like_dom_sf"/>
</dbReference>
<accession>A0A2G9UPE0</accession>
<evidence type="ECO:0000313" key="2">
    <source>
        <dbReference type="EMBL" id="PIO72105.1"/>
    </source>
</evidence>
<dbReference type="AlphaFoldDB" id="A0A2G9UPE0"/>
<proteinExistence type="predicted"/>
<evidence type="ECO:0000313" key="3">
    <source>
        <dbReference type="Proteomes" id="UP000230423"/>
    </source>
</evidence>
<evidence type="ECO:0008006" key="4">
    <source>
        <dbReference type="Google" id="ProtNLM"/>
    </source>
</evidence>